<organism evidence="3 4">
    <name type="scientific">Cichlidogyrus casuarinus</name>
    <dbReference type="NCBI Taxonomy" id="1844966"/>
    <lineage>
        <taxon>Eukaryota</taxon>
        <taxon>Metazoa</taxon>
        <taxon>Spiralia</taxon>
        <taxon>Lophotrochozoa</taxon>
        <taxon>Platyhelminthes</taxon>
        <taxon>Monogenea</taxon>
        <taxon>Monopisthocotylea</taxon>
        <taxon>Dactylogyridea</taxon>
        <taxon>Ancyrocephalidae</taxon>
        <taxon>Cichlidogyrus</taxon>
    </lineage>
</organism>
<accession>A0ABD2QBB4</accession>
<dbReference type="EMBL" id="JBJKFK010000478">
    <property type="protein sequence ID" value="KAL3316805.1"/>
    <property type="molecule type" value="Genomic_DNA"/>
</dbReference>
<dbReference type="InterPro" id="IPR038185">
    <property type="entry name" value="MyTH4_dom_sf"/>
</dbReference>
<dbReference type="PROSITE" id="PS51016">
    <property type="entry name" value="MYTH4"/>
    <property type="match status" value="1"/>
</dbReference>
<keyword evidence="1" id="KW-0677">Repeat</keyword>
<feature type="domain" description="MyTH4" evidence="2">
    <location>
        <begin position="1"/>
        <end position="118"/>
    </location>
</feature>
<dbReference type="AlphaFoldDB" id="A0ABD2QBB4"/>
<evidence type="ECO:0000259" key="2">
    <source>
        <dbReference type="PROSITE" id="PS51016"/>
    </source>
</evidence>
<evidence type="ECO:0000256" key="1">
    <source>
        <dbReference type="ARBA" id="ARBA00022737"/>
    </source>
</evidence>
<protein>
    <submittedName>
        <fullName evidence="3">Cytochrome c oxidase subunit 1</fullName>
    </submittedName>
</protein>
<evidence type="ECO:0000313" key="3">
    <source>
        <dbReference type="EMBL" id="KAL3316805.1"/>
    </source>
</evidence>
<dbReference type="Pfam" id="PF00784">
    <property type="entry name" value="MyTH4"/>
    <property type="match status" value="1"/>
</dbReference>
<name>A0ABD2QBB4_9PLAT</name>
<dbReference type="PANTHER" id="PTHR22903:SF8">
    <property type="entry name" value="MAX-1A"/>
    <property type="match status" value="1"/>
</dbReference>
<dbReference type="Gene3D" id="1.25.40.530">
    <property type="entry name" value="MyTH4 domain"/>
    <property type="match status" value="1"/>
</dbReference>
<comment type="caution">
    <text evidence="3">The sequence shown here is derived from an EMBL/GenBank/DDBJ whole genome shotgun (WGS) entry which is preliminary data.</text>
</comment>
<dbReference type="Proteomes" id="UP001626550">
    <property type="component" value="Unassembled WGS sequence"/>
</dbReference>
<dbReference type="InterPro" id="IPR000857">
    <property type="entry name" value="MyTH4_dom"/>
</dbReference>
<dbReference type="PANTHER" id="PTHR22903">
    <property type="entry name" value="PLEKHH PROTEIN"/>
    <property type="match status" value="1"/>
</dbReference>
<reference evidence="3 4" key="1">
    <citation type="submission" date="2024-11" db="EMBL/GenBank/DDBJ databases">
        <title>Adaptive evolution of stress response genes in parasites aligns with host niche diversity.</title>
        <authorList>
            <person name="Hahn C."/>
            <person name="Resl P."/>
        </authorList>
    </citation>
    <scope>NUCLEOTIDE SEQUENCE [LARGE SCALE GENOMIC DNA]</scope>
    <source>
        <strain evidence="3">EGGRZ-B1_66</strain>
        <tissue evidence="3">Body</tissue>
    </source>
</reference>
<sequence length="144" mass="16362">MDVEWLRGLQSIVAQCIDNADLCSELYCQLIKQTMDTPDPNGPCNLAYWKIMAIICNLRPPPQKCLLAYARAHFKRSAADSRSDEGRFAIYCIKKNENLYNTGQNWQLAISLCTGKLKIEEDPGLSHLRFQLILVLVKLGQVNF</sequence>
<proteinExistence type="predicted"/>
<gene>
    <name evidence="3" type="primary">MYO22_1</name>
    <name evidence="3" type="ORF">Ciccas_004534</name>
</gene>
<evidence type="ECO:0000313" key="4">
    <source>
        <dbReference type="Proteomes" id="UP001626550"/>
    </source>
</evidence>
<keyword evidence="4" id="KW-1185">Reference proteome</keyword>